<dbReference type="Gene3D" id="1.10.10.10">
    <property type="entry name" value="Winged helix-like DNA-binding domain superfamily/Winged helix DNA-binding domain"/>
    <property type="match status" value="1"/>
</dbReference>
<proteinExistence type="predicted"/>
<evidence type="ECO:0008006" key="3">
    <source>
        <dbReference type="Google" id="ProtNLM"/>
    </source>
</evidence>
<name>A0A6I3SML4_HELMO</name>
<dbReference type="EMBL" id="WNKU01000018">
    <property type="protein sequence ID" value="MTV50016.1"/>
    <property type="molecule type" value="Genomic_DNA"/>
</dbReference>
<dbReference type="AlphaFoldDB" id="A0A6I3SML4"/>
<keyword evidence="2" id="KW-1185">Reference proteome</keyword>
<dbReference type="OrthoDB" id="1809704at2"/>
<evidence type="ECO:0000313" key="1">
    <source>
        <dbReference type="EMBL" id="MTV50016.1"/>
    </source>
</evidence>
<comment type="caution">
    <text evidence="1">The sequence shown here is derived from an EMBL/GenBank/DDBJ whole genome shotgun (WGS) entry which is preliminary data.</text>
</comment>
<dbReference type="InterPro" id="IPR036388">
    <property type="entry name" value="WH-like_DNA-bd_sf"/>
</dbReference>
<protein>
    <recommendedName>
        <fullName evidence="3">Helix-turn-helix domain-containing protein</fullName>
    </recommendedName>
</protein>
<gene>
    <name evidence="1" type="ORF">GJ688_13645</name>
</gene>
<dbReference type="Pfam" id="PF13730">
    <property type="entry name" value="HTH_36"/>
    <property type="match status" value="1"/>
</dbReference>
<accession>A0A6I3SML4</accession>
<organism evidence="1 2">
    <name type="scientific">Heliobacterium mobile</name>
    <name type="common">Heliobacillus mobilis</name>
    <dbReference type="NCBI Taxonomy" id="28064"/>
    <lineage>
        <taxon>Bacteria</taxon>
        <taxon>Bacillati</taxon>
        <taxon>Bacillota</taxon>
        <taxon>Clostridia</taxon>
        <taxon>Eubacteriales</taxon>
        <taxon>Heliobacteriaceae</taxon>
        <taxon>Heliobacterium</taxon>
    </lineage>
</organism>
<reference evidence="1 2" key="1">
    <citation type="submission" date="2019-11" db="EMBL/GenBank/DDBJ databases">
        <title>Whole-genome sequence of a the green, strictly anaerobic photosynthetic bacterium Heliobacillus mobilis DSM 6151.</title>
        <authorList>
            <person name="Kyndt J.A."/>
            <person name="Meyer T.E."/>
        </authorList>
    </citation>
    <scope>NUCLEOTIDE SEQUENCE [LARGE SCALE GENOMIC DNA]</scope>
    <source>
        <strain evidence="1 2">DSM 6151</strain>
    </source>
</reference>
<evidence type="ECO:0000313" key="2">
    <source>
        <dbReference type="Proteomes" id="UP000430670"/>
    </source>
</evidence>
<dbReference type="Proteomes" id="UP000430670">
    <property type="component" value="Unassembled WGS sequence"/>
</dbReference>
<sequence length="374" mass="42740">MALSSGFPPTDCLTLQKHYTEKLNSKLYPLAAYSGRWGHFSFIAEGGGKMTGKMISIAMERSFDVIDKKWDNDIYVKMYRSAVTSGLIAKLGPERWTVLCIIASYMDEQGNCFPSQSAIAKGFGCTRQTALRWINSLLAFRWNNRPVIERVKNRRRNGLSYYTILPLSQLAIFNGEVEPTGDVQSHDFKELDVKDLDVTMSKSTTSDVKEPDVTMSKVFDTNYNHYNKNHSNKNHSNQIAKAGTVGNTDIDPTDLTHPKKIIEYFCEKYRQRYTVNYNPNWKRDVGLVKNKLMTVYEPVQIRSIIDTVFAEYDTRWKKDTYPRPSIGQLATWLSNEALAVAEEEQRTDFTQVKRHGGYSVEAIMARLERGSGKE</sequence>